<dbReference type="HOGENOM" id="CLU_2116827_0_0_6"/>
<dbReference type="EMBL" id="CP000083">
    <property type="protein sequence ID" value="AAZ27769.1"/>
    <property type="molecule type" value="Genomic_DNA"/>
</dbReference>
<organism evidence="1 2">
    <name type="scientific">Colwellia psychrerythraea (strain 34H / ATCC BAA-681)</name>
    <name type="common">Vibrio psychroerythus</name>
    <dbReference type="NCBI Taxonomy" id="167879"/>
    <lineage>
        <taxon>Bacteria</taxon>
        <taxon>Pseudomonadati</taxon>
        <taxon>Pseudomonadota</taxon>
        <taxon>Gammaproteobacteria</taxon>
        <taxon>Alteromonadales</taxon>
        <taxon>Colwelliaceae</taxon>
        <taxon>Colwellia</taxon>
    </lineage>
</organism>
<sequence length="114" mass="13125">MNDSLVKSFKTMYLTSVFLFCNLAGAEHFTVDRAENYPYKNLINRTDSLKVFYIMNGESFSCKVEAVLDNMMWVSPEKKISKELFYNDPLSNCLSREKAKQILSQTVLEFGQGL</sequence>
<accession>Q47X68</accession>
<dbReference type="KEGG" id="cps:CPS_3944"/>
<evidence type="ECO:0000313" key="1">
    <source>
        <dbReference type="EMBL" id="AAZ27769.1"/>
    </source>
</evidence>
<dbReference type="RefSeq" id="WP_011044688.1">
    <property type="nucleotide sequence ID" value="NC_003910.7"/>
</dbReference>
<protein>
    <submittedName>
        <fullName evidence="1">Uncharacterized protein</fullName>
    </submittedName>
</protein>
<dbReference type="AlphaFoldDB" id="Q47X68"/>
<gene>
    <name evidence="1" type="ordered locus">CPS_3944</name>
</gene>
<reference evidence="1" key="1">
    <citation type="journal article" date="2005" name="Proc. Natl. Acad. Sci. U.S.A.">
        <title>The psychrophilic lifestyle as revealed by the genome sequence of Colwellia psychrerythraea 34H through genomic and proteomic analyses.</title>
        <authorList>
            <person name="Methe B.A."/>
            <person name="Nelson K.E."/>
            <person name="Deming J.W."/>
            <person name="Momen B."/>
            <person name="Melamud E."/>
            <person name="Zhang X."/>
            <person name="Moult J."/>
            <person name="Madupu R."/>
            <person name="Nelson W.C."/>
            <person name="Dodson R.J."/>
            <person name="Brinkac L.M."/>
            <person name="Daugherty S.C."/>
            <person name="Durkin A.S."/>
            <person name="DeBoy R.T."/>
            <person name="Kolonay J.F."/>
            <person name="Sullivan S.A."/>
            <person name="Zhou L."/>
            <person name="Davidsen T.M."/>
            <person name="Wu M."/>
            <person name="Huston A.L."/>
            <person name="Lewis M."/>
            <person name="Weaver B."/>
            <person name="Weidman J.F."/>
            <person name="Khouri H."/>
            <person name="Utterback T.R."/>
            <person name="Feldblyum T.V."/>
            <person name="Fraser C.M."/>
        </authorList>
    </citation>
    <scope>NUCLEOTIDE SEQUENCE [LARGE SCALE GENOMIC DNA]</scope>
    <source>
        <strain evidence="1">34H</strain>
    </source>
</reference>
<evidence type="ECO:0000313" key="2">
    <source>
        <dbReference type="Proteomes" id="UP000000547"/>
    </source>
</evidence>
<dbReference type="Proteomes" id="UP000000547">
    <property type="component" value="Chromosome"/>
</dbReference>
<proteinExistence type="predicted"/>
<name>Q47X68_COLP3</name>